<evidence type="ECO:0000313" key="1">
    <source>
        <dbReference type="EMBL" id="MBN7795003.1"/>
    </source>
</evidence>
<dbReference type="EMBL" id="JAFKCZ010000001">
    <property type="protein sequence ID" value="MBN7795003.1"/>
    <property type="molecule type" value="Genomic_DNA"/>
</dbReference>
<reference evidence="1" key="1">
    <citation type="submission" date="2021-02" db="EMBL/GenBank/DDBJ databases">
        <title>PHA producing bacteria isolated from coastal sediment in Guangdong, Shenzhen.</title>
        <authorList>
            <person name="Zheng W."/>
            <person name="Yu S."/>
            <person name="Huang Y."/>
        </authorList>
    </citation>
    <scope>NUCLEOTIDE SEQUENCE</scope>
    <source>
        <strain evidence="1">TN14-10</strain>
    </source>
</reference>
<evidence type="ECO:0000313" key="2">
    <source>
        <dbReference type="Proteomes" id="UP000664303"/>
    </source>
</evidence>
<protein>
    <submittedName>
        <fullName evidence="1">Uncharacterized protein</fullName>
    </submittedName>
</protein>
<organism evidence="1 2">
    <name type="scientific">Parahaliea mediterranea</name>
    <dbReference type="NCBI Taxonomy" id="651086"/>
    <lineage>
        <taxon>Bacteria</taxon>
        <taxon>Pseudomonadati</taxon>
        <taxon>Pseudomonadota</taxon>
        <taxon>Gammaproteobacteria</taxon>
        <taxon>Cellvibrionales</taxon>
        <taxon>Halieaceae</taxon>
        <taxon>Parahaliea</taxon>
    </lineage>
</organism>
<gene>
    <name evidence="1" type="ORF">JYP50_00275</name>
</gene>
<dbReference type="Proteomes" id="UP000664303">
    <property type="component" value="Unassembled WGS sequence"/>
</dbReference>
<keyword evidence="2" id="KW-1185">Reference proteome</keyword>
<accession>A0A939IKJ6</accession>
<comment type="caution">
    <text evidence="1">The sequence shown here is derived from an EMBL/GenBank/DDBJ whole genome shotgun (WGS) entry which is preliminary data.</text>
</comment>
<sequence>MLKMTDLSTSKEMGRDEMRSVRGGISALPFPGLDFSTSIHSKVADATQGFDFKFAQANAGTVTNNQELVGGNGTTWAPVTQDQYQDNWMDVSDIGNIHVG</sequence>
<proteinExistence type="predicted"/>
<dbReference type="AlphaFoldDB" id="A0A939IKJ6"/>
<dbReference type="RefSeq" id="WP_206558453.1">
    <property type="nucleotide sequence ID" value="NZ_JAFKCZ010000001.1"/>
</dbReference>
<name>A0A939IKJ6_9GAMM</name>